<name>A0A7Y0XBJ9_VIBPH</name>
<evidence type="ECO:0000259" key="1">
    <source>
        <dbReference type="Pfam" id="PF13116"/>
    </source>
</evidence>
<dbReference type="EMBL" id="JABCLB010001010">
    <property type="protein sequence ID" value="NMU82836.1"/>
    <property type="molecule type" value="Genomic_DNA"/>
</dbReference>
<dbReference type="AlphaFoldDB" id="A0A7Y0XBJ9"/>
<feature type="non-terminal residue" evidence="2">
    <location>
        <position position="84"/>
    </location>
</feature>
<comment type="caution">
    <text evidence="2">The sequence shown here is derived from an EMBL/GenBank/DDBJ whole genome shotgun (WGS) entry which is preliminary data.</text>
</comment>
<protein>
    <recommendedName>
        <fullName evidence="1">YhdP central domain-containing protein</fullName>
    </recommendedName>
</protein>
<proteinExistence type="predicted"/>
<dbReference type="Pfam" id="PF13116">
    <property type="entry name" value="YhdP"/>
    <property type="match status" value="1"/>
</dbReference>
<gene>
    <name evidence="2" type="ORF">HKB16_08065</name>
</gene>
<organism evidence="2 3">
    <name type="scientific">Vibrio parahaemolyticus</name>
    <dbReference type="NCBI Taxonomy" id="670"/>
    <lineage>
        <taxon>Bacteria</taxon>
        <taxon>Pseudomonadati</taxon>
        <taxon>Pseudomonadota</taxon>
        <taxon>Gammaproteobacteria</taxon>
        <taxon>Vibrionales</taxon>
        <taxon>Vibrionaceae</taxon>
        <taxon>Vibrio</taxon>
    </lineage>
</organism>
<reference evidence="2 3" key="1">
    <citation type="submission" date="2020-04" db="EMBL/GenBank/DDBJ databases">
        <title>Whole-genome sequencing of Vibrio spp. from China reveals different genetic environments of blaCTX-M-14 among diverse lineages.</title>
        <authorList>
            <person name="Zheng Z."/>
            <person name="Ye L."/>
            <person name="Chen S."/>
        </authorList>
    </citation>
    <scope>NUCLEOTIDE SEQUENCE [LARGE SCALE GENOMIC DNA]</scope>
    <source>
        <strain evidence="2 3">Vb0551</strain>
    </source>
</reference>
<feature type="non-terminal residue" evidence="2">
    <location>
        <position position="1"/>
    </location>
</feature>
<sequence>TDNTPWPELDAAFDWQPNGWTLNLSQLDIEALIPLIKLAPESESTSDLINKLAPKGRVEDVRLSMNGGLDTLRYSAELDELAMT</sequence>
<dbReference type="InterPro" id="IPR025263">
    <property type="entry name" value="YhdP_central"/>
</dbReference>
<evidence type="ECO:0000313" key="2">
    <source>
        <dbReference type="EMBL" id="NMU82836.1"/>
    </source>
</evidence>
<feature type="domain" description="YhdP central" evidence="1">
    <location>
        <begin position="1"/>
        <end position="83"/>
    </location>
</feature>
<accession>A0A7Y0XBJ9</accession>
<evidence type="ECO:0000313" key="3">
    <source>
        <dbReference type="Proteomes" id="UP000518904"/>
    </source>
</evidence>
<dbReference type="Proteomes" id="UP000518904">
    <property type="component" value="Unassembled WGS sequence"/>
</dbReference>